<reference evidence="2" key="1">
    <citation type="submission" date="2023-03" db="EMBL/GenBank/DDBJ databases">
        <title>Massive genome expansion in bonnet fungi (Mycena s.s.) driven by repeated elements and novel gene families across ecological guilds.</title>
        <authorList>
            <consortium name="Lawrence Berkeley National Laboratory"/>
            <person name="Harder C.B."/>
            <person name="Miyauchi S."/>
            <person name="Viragh M."/>
            <person name="Kuo A."/>
            <person name="Thoen E."/>
            <person name="Andreopoulos B."/>
            <person name="Lu D."/>
            <person name="Skrede I."/>
            <person name="Drula E."/>
            <person name="Henrissat B."/>
            <person name="Morin E."/>
            <person name="Kohler A."/>
            <person name="Barry K."/>
            <person name="LaButti K."/>
            <person name="Morin E."/>
            <person name="Salamov A."/>
            <person name="Lipzen A."/>
            <person name="Mereny Z."/>
            <person name="Hegedus B."/>
            <person name="Baldrian P."/>
            <person name="Stursova M."/>
            <person name="Weitz H."/>
            <person name="Taylor A."/>
            <person name="Grigoriev I.V."/>
            <person name="Nagy L.G."/>
            <person name="Martin F."/>
            <person name="Kauserud H."/>
        </authorList>
    </citation>
    <scope>NUCLEOTIDE SEQUENCE</scope>
    <source>
        <strain evidence="2">9144</strain>
    </source>
</reference>
<evidence type="ECO:0000313" key="2">
    <source>
        <dbReference type="EMBL" id="KAJ7220933.1"/>
    </source>
</evidence>
<accession>A0AAD6YHX7</accession>
<comment type="caution">
    <text evidence="2">The sequence shown here is derived from an EMBL/GenBank/DDBJ whole genome shotgun (WGS) entry which is preliminary data.</text>
</comment>
<organism evidence="2 3">
    <name type="scientific">Mycena pura</name>
    <dbReference type="NCBI Taxonomy" id="153505"/>
    <lineage>
        <taxon>Eukaryota</taxon>
        <taxon>Fungi</taxon>
        <taxon>Dikarya</taxon>
        <taxon>Basidiomycota</taxon>
        <taxon>Agaricomycotina</taxon>
        <taxon>Agaricomycetes</taxon>
        <taxon>Agaricomycetidae</taxon>
        <taxon>Agaricales</taxon>
        <taxon>Marasmiineae</taxon>
        <taxon>Mycenaceae</taxon>
        <taxon>Mycena</taxon>
    </lineage>
</organism>
<protein>
    <submittedName>
        <fullName evidence="2">Uncharacterized protein</fullName>
    </submittedName>
</protein>
<keyword evidence="3" id="KW-1185">Reference proteome</keyword>
<feature type="region of interest" description="Disordered" evidence="1">
    <location>
        <begin position="114"/>
        <end position="146"/>
    </location>
</feature>
<dbReference type="Proteomes" id="UP001219525">
    <property type="component" value="Unassembled WGS sequence"/>
</dbReference>
<sequence>MIWDGMPEVATDRNDLRLFIDMIKPSRNDLRLFIDMVKPSRLITLTIVRLQSAYRYLLVSVYPFRRALTAYMLSAEAAAGRVLQRFVQCKRAGEKILWLVRFLTHLPVDLGKRKRGEKRRNDGPTSTDLQMQTAMTSPSGTDPPRVCPDSDAGTEIVYVSYVALGCARHAGDAGLRDSFRCKAGTWYPDIIWVASWIYPHWDAVHARNLLACVPAGERLTSTVMLTATPTSKSLPAPPASTITSVSSCQQAALGSHSSSGAPCCAGGSLVATITEYDAGGEGEESTMGLCELADKVAARMDEEVSRSRGRRGQEVAHRRPRVVVAPAAAPEEGRDSTAFDRAHDASMPGLSDPSALWQRQHITDPASGVGAGCHTGPLNPDTREASARSGLRGVRVEASACSGSRACEASVWVACEASACGGLRSCVRGQRVRQVACGVRRARAACVRGQRM</sequence>
<dbReference type="AlphaFoldDB" id="A0AAD6YHX7"/>
<evidence type="ECO:0000313" key="3">
    <source>
        <dbReference type="Proteomes" id="UP001219525"/>
    </source>
</evidence>
<evidence type="ECO:0000256" key="1">
    <source>
        <dbReference type="SAM" id="MobiDB-lite"/>
    </source>
</evidence>
<proteinExistence type="predicted"/>
<gene>
    <name evidence="2" type="ORF">GGX14DRAFT_389315</name>
</gene>
<name>A0AAD6YHX7_9AGAR</name>
<feature type="region of interest" description="Disordered" evidence="1">
    <location>
        <begin position="365"/>
        <end position="390"/>
    </location>
</feature>
<dbReference type="EMBL" id="JARJCW010000009">
    <property type="protein sequence ID" value="KAJ7220933.1"/>
    <property type="molecule type" value="Genomic_DNA"/>
</dbReference>
<feature type="compositionally biased region" description="Polar residues" evidence="1">
    <location>
        <begin position="123"/>
        <end position="140"/>
    </location>
</feature>